<protein>
    <submittedName>
        <fullName evidence="1">Protein usg</fullName>
    </submittedName>
</protein>
<evidence type="ECO:0000313" key="2">
    <source>
        <dbReference type="Proteomes" id="UP000248795"/>
    </source>
</evidence>
<accession>A0A2W2B595</accession>
<dbReference type="EMBL" id="QKVK01000010">
    <property type="protein sequence ID" value="PZF75484.1"/>
    <property type="molecule type" value="Genomic_DNA"/>
</dbReference>
<keyword evidence="2" id="KW-1185">Reference proteome</keyword>
<reference evidence="2" key="1">
    <citation type="submission" date="2018-06" db="EMBL/GenBank/DDBJ databases">
        <title>Aestuariibacter litoralis strain KCTC 52945T.</title>
        <authorList>
            <person name="Li X."/>
            <person name="Salam N."/>
            <person name="Li J.-L."/>
            <person name="Chen Y.-M."/>
            <person name="Yang Z.-W."/>
            <person name="Zhang L.-Y."/>
            <person name="Han M.-X."/>
            <person name="Xiao M."/>
            <person name="Li W.-J."/>
        </authorList>
    </citation>
    <scope>NUCLEOTIDE SEQUENCE [LARGE SCALE GENOMIC DNA]</scope>
    <source>
        <strain evidence="2">KCTC 52945</strain>
    </source>
</reference>
<dbReference type="Pfam" id="PF06233">
    <property type="entry name" value="Usg"/>
    <property type="match status" value="1"/>
</dbReference>
<dbReference type="InterPro" id="IPR009354">
    <property type="entry name" value="Usg"/>
</dbReference>
<dbReference type="AlphaFoldDB" id="A0A2W2B595"/>
<dbReference type="RefSeq" id="WP_111200004.1">
    <property type="nucleotide sequence ID" value="NZ_QKVK01000010.1"/>
</dbReference>
<proteinExistence type="predicted"/>
<sequence>MGDRDFERQLQGWSLTTAEIMYRLPDFQNLLQTYIWQDYDLAPKFPRLIKFLDFWSHNLEGPLAQVRVAHAGIVGPVELRHVGAEWKLH</sequence>
<comment type="caution">
    <text evidence="1">The sequence shown here is derived from an EMBL/GenBank/DDBJ whole genome shotgun (WGS) entry which is preliminary data.</text>
</comment>
<gene>
    <name evidence="1" type="ORF">DK847_18380</name>
</gene>
<evidence type="ECO:0000313" key="1">
    <source>
        <dbReference type="EMBL" id="PZF75484.1"/>
    </source>
</evidence>
<organism evidence="1 2">
    <name type="scientific">Aestuariivirga litoralis</name>
    <dbReference type="NCBI Taxonomy" id="2650924"/>
    <lineage>
        <taxon>Bacteria</taxon>
        <taxon>Pseudomonadati</taxon>
        <taxon>Pseudomonadota</taxon>
        <taxon>Alphaproteobacteria</taxon>
        <taxon>Hyphomicrobiales</taxon>
        <taxon>Aestuariivirgaceae</taxon>
        <taxon>Aestuariivirga</taxon>
    </lineage>
</organism>
<name>A0A2W2B595_9HYPH</name>
<dbReference type="Proteomes" id="UP000248795">
    <property type="component" value="Unassembled WGS sequence"/>
</dbReference>